<dbReference type="Proteomes" id="UP001189429">
    <property type="component" value="Unassembled WGS sequence"/>
</dbReference>
<accession>A0ABN9SGV2</accession>
<organism evidence="2 3">
    <name type="scientific">Prorocentrum cordatum</name>
    <dbReference type="NCBI Taxonomy" id="2364126"/>
    <lineage>
        <taxon>Eukaryota</taxon>
        <taxon>Sar</taxon>
        <taxon>Alveolata</taxon>
        <taxon>Dinophyceae</taxon>
        <taxon>Prorocentrales</taxon>
        <taxon>Prorocentraceae</taxon>
        <taxon>Prorocentrum</taxon>
    </lineage>
</organism>
<name>A0ABN9SGV2_9DINO</name>
<sequence length="406" mass="44042">MPGKRVKSEADASRVAKAVASEKSPCAAAAPQGALAAPQQQDPKVEAALSPVPAVGHLPPATPVLQTEEVVAPSRRTAAKSRPPTPQATVGGESGSWLYQDKATYNKFYYRAKAVPEIKEMWENEIKTTMSEADQREWVSSIISTKAGVPPDCVVQRRKELIQTQEEIKAGAWMTFHGAASKDGEVAVKEMLRFGALKSRPNSKLPPDAELKWPCTLEVARAVEKWSDATTAKKSERVDDHEGWNQDEMEEFSKATKRLSAKVKDATIAASSSGAATPGGAAPQANDGTGGQGAPPPAERDKVCVTNAKKSHTLWDRTRREWHALCVRSKSCENTRGCKIESDLETLLKELDALDQDIMGVETKFLSATALTDDDITTTANNVQQLVDKIKIGNKKATALKPWFKL</sequence>
<feature type="region of interest" description="Disordered" evidence="1">
    <location>
        <begin position="1"/>
        <end position="94"/>
    </location>
</feature>
<feature type="non-terminal residue" evidence="2">
    <location>
        <position position="406"/>
    </location>
</feature>
<dbReference type="EMBL" id="CAUYUJ010010746">
    <property type="protein sequence ID" value="CAK0830166.1"/>
    <property type="molecule type" value="Genomic_DNA"/>
</dbReference>
<reference evidence="2" key="1">
    <citation type="submission" date="2023-10" db="EMBL/GenBank/DDBJ databases">
        <authorList>
            <person name="Chen Y."/>
            <person name="Shah S."/>
            <person name="Dougan E. K."/>
            <person name="Thang M."/>
            <person name="Chan C."/>
        </authorList>
    </citation>
    <scope>NUCLEOTIDE SEQUENCE [LARGE SCALE GENOMIC DNA]</scope>
</reference>
<comment type="caution">
    <text evidence="2">The sequence shown here is derived from an EMBL/GenBank/DDBJ whole genome shotgun (WGS) entry which is preliminary data.</text>
</comment>
<keyword evidence="3" id="KW-1185">Reference proteome</keyword>
<proteinExistence type="predicted"/>
<feature type="compositionally biased region" description="Basic and acidic residues" evidence="1">
    <location>
        <begin position="1"/>
        <end position="14"/>
    </location>
</feature>
<feature type="compositionally biased region" description="Low complexity" evidence="1">
    <location>
        <begin position="270"/>
        <end position="285"/>
    </location>
</feature>
<evidence type="ECO:0000256" key="1">
    <source>
        <dbReference type="SAM" id="MobiDB-lite"/>
    </source>
</evidence>
<evidence type="ECO:0000313" key="3">
    <source>
        <dbReference type="Proteomes" id="UP001189429"/>
    </source>
</evidence>
<gene>
    <name evidence="2" type="ORF">PCOR1329_LOCUS28876</name>
</gene>
<evidence type="ECO:0000313" key="2">
    <source>
        <dbReference type="EMBL" id="CAK0830166.1"/>
    </source>
</evidence>
<feature type="region of interest" description="Disordered" evidence="1">
    <location>
        <begin position="270"/>
        <end position="300"/>
    </location>
</feature>
<feature type="compositionally biased region" description="Low complexity" evidence="1">
    <location>
        <begin position="25"/>
        <end position="42"/>
    </location>
</feature>
<protein>
    <submittedName>
        <fullName evidence="2">Uncharacterized protein</fullName>
    </submittedName>
</protein>